<protein>
    <submittedName>
        <fullName evidence="2">Uncharacterized protein</fullName>
    </submittedName>
</protein>
<keyword evidence="1" id="KW-0732">Signal</keyword>
<accession>A0A930XT40</accession>
<dbReference type="Proteomes" id="UP000646211">
    <property type="component" value="Unassembled WGS sequence"/>
</dbReference>
<name>A0A930XT40_9FLAO</name>
<evidence type="ECO:0000256" key="1">
    <source>
        <dbReference type="SAM" id="SignalP"/>
    </source>
</evidence>
<feature type="chain" id="PRO_5038002480" evidence="1">
    <location>
        <begin position="19"/>
        <end position="221"/>
    </location>
</feature>
<dbReference type="AlphaFoldDB" id="A0A930XT40"/>
<keyword evidence="3" id="KW-1185">Reference proteome</keyword>
<evidence type="ECO:0000313" key="3">
    <source>
        <dbReference type="Proteomes" id="UP000646211"/>
    </source>
</evidence>
<comment type="caution">
    <text evidence="2">The sequence shown here is derived from an EMBL/GenBank/DDBJ whole genome shotgun (WGS) entry which is preliminary data.</text>
</comment>
<feature type="signal peptide" evidence="1">
    <location>
        <begin position="1"/>
        <end position="18"/>
    </location>
</feature>
<evidence type="ECO:0000313" key="2">
    <source>
        <dbReference type="EMBL" id="MBF2707085.1"/>
    </source>
</evidence>
<reference evidence="2" key="1">
    <citation type="submission" date="2020-11" db="EMBL/GenBank/DDBJ databases">
        <title>Genome of Flavobacterium soyangense.</title>
        <authorList>
            <person name="Liu Q."/>
            <person name="Xin Y.-H."/>
        </authorList>
    </citation>
    <scope>NUCLEOTIDE SEQUENCE</scope>
    <source>
        <strain evidence="2">CGMCC 1.13493</strain>
    </source>
</reference>
<organism evidence="2 3">
    <name type="scientific">Flavobacterium soyangense</name>
    <dbReference type="NCBI Taxonomy" id="2023265"/>
    <lineage>
        <taxon>Bacteria</taxon>
        <taxon>Pseudomonadati</taxon>
        <taxon>Bacteroidota</taxon>
        <taxon>Flavobacteriia</taxon>
        <taxon>Flavobacteriales</taxon>
        <taxon>Flavobacteriaceae</taxon>
        <taxon>Flavobacterium</taxon>
    </lineage>
</organism>
<gene>
    <name evidence="2" type="ORF">IR213_00530</name>
</gene>
<sequence length="221" mass="26117">MKRIYLIVLLTISFQSFSQCSYSTIFPFDLGLNKFELTKLINADNSVKIEEGEFFNCCSWDKNPKLKNDSIYRSQIRLNHIQDKCFNGNDNTIYLALVDDKLYQISINQEYSKDRYNEMILCYNNYIKLFKSIYPYESSFTSSTTDTHEQIGEGIRFYKLPAEKRNKVKIEEVRISFEIHYKMDYNKDKKTFANTNEVDNYNLNIKTTNLKGTKLTPELGY</sequence>
<proteinExistence type="predicted"/>
<dbReference type="RefSeq" id="WP_194310356.1">
    <property type="nucleotide sequence ID" value="NZ_JADHEC010000001.1"/>
</dbReference>
<dbReference type="EMBL" id="JADHEC010000001">
    <property type="protein sequence ID" value="MBF2707085.1"/>
    <property type="molecule type" value="Genomic_DNA"/>
</dbReference>